<comment type="caution">
    <text evidence="2">The sequence shown here is derived from an EMBL/GenBank/DDBJ whole genome shotgun (WGS) entry which is preliminary data.</text>
</comment>
<dbReference type="EMBL" id="AVOT02002428">
    <property type="protein sequence ID" value="MBW0470325.1"/>
    <property type="molecule type" value="Genomic_DNA"/>
</dbReference>
<proteinExistence type="predicted"/>
<dbReference type="Proteomes" id="UP000765509">
    <property type="component" value="Unassembled WGS sequence"/>
</dbReference>
<name>A0A9Q3BT44_9BASI</name>
<evidence type="ECO:0000313" key="3">
    <source>
        <dbReference type="Proteomes" id="UP000765509"/>
    </source>
</evidence>
<reference evidence="2" key="1">
    <citation type="submission" date="2021-03" db="EMBL/GenBank/DDBJ databases">
        <title>Draft genome sequence of rust myrtle Austropuccinia psidii MF-1, a brazilian biotype.</title>
        <authorList>
            <person name="Quecine M.C."/>
            <person name="Pachon D.M.R."/>
            <person name="Bonatelli M.L."/>
            <person name="Correr F.H."/>
            <person name="Franceschini L.M."/>
            <person name="Leite T.F."/>
            <person name="Margarido G.R.A."/>
            <person name="Almeida C.A."/>
            <person name="Ferrarezi J.A."/>
            <person name="Labate C.A."/>
        </authorList>
    </citation>
    <scope>NUCLEOTIDE SEQUENCE</scope>
    <source>
        <strain evidence="2">MF-1</strain>
    </source>
</reference>
<feature type="region of interest" description="Disordered" evidence="1">
    <location>
        <begin position="184"/>
        <end position="263"/>
    </location>
</feature>
<feature type="region of interest" description="Disordered" evidence="1">
    <location>
        <begin position="1"/>
        <end position="25"/>
    </location>
</feature>
<gene>
    <name evidence="2" type="ORF">O181_010040</name>
</gene>
<sequence length="263" mass="28643">MLTPAPSLAMSSKMTELTESSPSAPPPSALCCSGILSWLASSGHFDPGQTYDSYKAVEVLDPACTEFLAEGRDYFQHFNPKYSKCHFCFVGKKPCHHPGPMAFNVRRYLWSKKDGPFRKEFPVSEGPTPDVGSRPIHSSSAVLICRINTQGLVKQIRRIADSPPDPDAEGSDELDGEEVELVDNPVGHQSSTSPSQPPSERFQSHLIPSTPRNFQPTLATIPTSLPHASPSSSNTRPAILPEVRPSPIQQSRASPIVTSQQLQ</sequence>
<feature type="compositionally biased region" description="Polar residues" evidence="1">
    <location>
        <begin position="206"/>
        <end position="223"/>
    </location>
</feature>
<feature type="compositionally biased region" description="Polar residues" evidence="1">
    <location>
        <begin position="247"/>
        <end position="263"/>
    </location>
</feature>
<organism evidence="2 3">
    <name type="scientific">Austropuccinia psidii MF-1</name>
    <dbReference type="NCBI Taxonomy" id="1389203"/>
    <lineage>
        <taxon>Eukaryota</taxon>
        <taxon>Fungi</taxon>
        <taxon>Dikarya</taxon>
        <taxon>Basidiomycota</taxon>
        <taxon>Pucciniomycotina</taxon>
        <taxon>Pucciniomycetes</taxon>
        <taxon>Pucciniales</taxon>
        <taxon>Sphaerophragmiaceae</taxon>
        <taxon>Austropuccinia</taxon>
    </lineage>
</organism>
<keyword evidence="3" id="KW-1185">Reference proteome</keyword>
<protein>
    <submittedName>
        <fullName evidence="2">Uncharacterized protein</fullName>
    </submittedName>
</protein>
<evidence type="ECO:0000256" key="1">
    <source>
        <dbReference type="SAM" id="MobiDB-lite"/>
    </source>
</evidence>
<dbReference type="AlphaFoldDB" id="A0A9Q3BT44"/>
<accession>A0A9Q3BT44</accession>
<evidence type="ECO:0000313" key="2">
    <source>
        <dbReference type="EMBL" id="MBW0470325.1"/>
    </source>
</evidence>